<dbReference type="PROSITE" id="PS50927">
    <property type="entry name" value="BULB_LECTIN"/>
    <property type="match status" value="1"/>
</dbReference>
<dbReference type="FunFam" id="3.30.200.20:FF:000178">
    <property type="entry name" value="serine/threonine-protein kinase PBS1-like"/>
    <property type="match status" value="1"/>
</dbReference>
<evidence type="ECO:0000256" key="2">
    <source>
        <dbReference type="ARBA" id="ARBA00012513"/>
    </source>
</evidence>
<protein>
    <recommendedName>
        <fullName evidence="2">non-specific serine/threonine protein kinase</fullName>
        <ecNumber evidence="2">2.7.11.1</ecNumber>
    </recommendedName>
</protein>
<dbReference type="SUPFAM" id="SSF51110">
    <property type="entry name" value="alpha-D-mannose-specific plant lectins"/>
    <property type="match status" value="1"/>
</dbReference>
<keyword evidence="3" id="KW-0723">Serine/threonine-protein kinase</keyword>
<dbReference type="Pfam" id="PF00069">
    <property type="entry name" value="Pkinase"/>
    <property type="match status" value="1"/>
</dbReference>
<evidence type="ECO:0000256" key="20">
    <source>
        <dbReference type="PROSITE-ProRule" id="PRU10141"/>
    </source>
</evidence>
<evidence type="ECO:0000256" key="1">
    <source>
        <dbReference type="ARBA" id="ARBA00004479"/>
    </source>
</evidence>
<dbReference type="InterPro" id="IPR008271">
    <property type="entry name" value="Ser/Thr_kinase_AS"/>
</dbReference>
<dbReference type="AlphaFoldDB" id="A0A7J7FVF3"/>
<keyword evidence="9" id="KW-0430">Lectin</keyword>
<dbReference type="SMART" id="SM00220">
    <property type="entry name" value="S_TKc"/>
    <property type="match status" value="1"/>
</dbReference>
<dbReference type="GO" id="GO:0005524">
    <property type="term" value="F:ATP binding"/>
    <property type="evidence" value="ECO:0007669"/>
    <property type="project" value="UniProtKB-UniRule"/>
</dbReference>
<feature type="domain" description="Apple" evidence="24">
    <location>
        <begin position="470"/>
        <end position="555"/>
    </location>
</feature>
<dbReference type="Gene3D" id="2.90.10.10">
    <property type="entry name" value="Bulb-type lectin domain"/>
    <property type="match status" value="1"/>
</dbReference>
<name>A0A7J7FVF3_CAMSI</name>
<evidence type="ECO:0000259" key="23">
    <source>
        <dbReference type="PROSITE" id="PS50927"/>
    </source>
</evidence>
<dbReference type="CDD" id="cd21133">
    <property type="entry name" value="EVE"/>
    <property type="match status" value="1"/>
</dbReference>
<evidence type="ECO:0000259" key="22">
    <source>
        <dbReference type="PROSITE" id="PS50011"/>
    </source>
</evidence>
<evidence type="ECO:0000256" key="5">
    <source>
        <dbReference type="ARBA" id="ARBA00022553"/>
    </source>
</evidence>
<dbReference type="GO" id="GO:0030246">
    <property type="term" value="F:carbohydrate binding"/>
    <property type="evidence" value="ECO:0007669"/>
    <property type="project" value="UniProtKB-KW"/>
</dbReference>
<feature type="domain" description="Protein kinase" evidence="22">
    <location>
        <begin position="635"/>
        <end position="908"/>
    </location>
</feature>
<evidence type="ECO:0000256" key="19">
    <source>
        <dbReference type="ARBA" id="ARBA00048679"/>
    </source>
</evidence>
<evidence type="ECO:0000256" key="17">
    <source>
        <dbReference type="ARBA" id="ARBA00023180"/>
    </source>
</evidence>
<dbReference type="SUPFAM" id="SSF88697">
    <property type="entry name" value="PUA domain-like"/>
    <property type="match status" value="1"/>
</dbReference>
<dbReference type="CDD" id="cd14066">
    <property type="entry name" value="STKc_IRAK"/>
    <property type="match status" value="1"/>
</dbReference>
<dbReference type="InterPro" id="IPR015947">
    <property type="entry name" value="PUA-like_sf"/>
</dbReference>
<gene>
    <name evidence="25" type="ORF">HYC85_028496</name>
</gene>
<dbReference type="InterPro" id="IPR017441">
    <property type="entry name" value="Protein_kinase_ATP_BS"/>
</dbReference>
<dbReference type="Pfam" id="PF01453">
    <property type="entry name" value="B_lectin"/>
    <property type="match status" value="1"/>
</dbReference>
<dbReference type="PANTHER" id="PTHR47976:SF115">
    <property type="entry name" value="RECEPTOR-LIKE SERINE_THREONINE-PROTEIN KINASE"/>
    <property type="match status" value="1"/>
</dbReference>
<dbReference type="GO" id="GO:0004674">
    <property type="term" value="F:protein serine/threonine kinase activity"/>
    <property type="evidence" value="ECO:0007669"/>
    <property type="project" value="UniProtKB-KW"/>
</dbReference>
<dbReference type="PANTHER" id="PTHR47976">
    <property type="entry name" value="G-TYPE LECTIN S-RECEPTOR-LIKE SERINE/THREONINE-PROTEIN KINASE SD2-5"/>
    <property type="match status" value="1"/>
</dbReference>
<dbReference type="Gene3D" id="3.30.200.20">
    <property type="entry name" value="Phosphorylase Kinase, domain 1"/>
    <property type="match status" value="1"/>
</dbReference>
<dbReference type="InterPro" id="IPR001480">
    <property type="entry name" value="Bulb-type_lectin_dom"/>
</dbReference>
<evidence type="ECO:0000256" key="16">
    <source>
        <dbReference type="ARBA" id="ARBA00023170"/>
    </source>
</evidence>
<evidence type="ECO:0000256" key="11">
    <source>
        <dbReference type="ARBA" id="ARBA00022777"/>
    </source>
</evidence>
<dbReference type="SMART" id="SM00108">
    <property type="entry name" value="B_lectin"/>
    <property type="match status" value="1"/>
</dbReference>
<dbReference type="InterPro" id="IPR036426">
    <property type="entry name" value="Bulb-type_lectin_dom_sf"/>
</dbReference>
<dbReference type="InterPro" id="IPR011009">
    <property type="entry name" value="Kinase-like_dom_sf"/>
</dbReference>
<evidence type="ECO:0000259" key="24">
    <source>
        <dbReference type="PROSITE" id="PS50948"/>
    </source>
</evidence>
<keyword evidence="16" id="KW-0675">Receptor</keyword>
<dbReference type="Proteomes" id="UP000593564">
    <property type="component" value="Unassembled WGS sequence"/>
</dbReference>
<evidence type="ECO:0000256" key="21">
    <source>
        <dbReference type="SAM" id="Phobius"/>
    </source>
</evidence>
<keyword evidence="8" id="KW-0732">Signal</keyword>
<keyword evidence="14 21" id="KW-0472">Membrane</keyword>
<evidence type="ECO:0000256" key="14">
    <source>
        <dbReference type="ARBA" id="ARBA00023136"/>
    </source>
</evidence>
<keyword evidence="26" id="KW-1185">Reference proteome</keyword>
<keyword evidence="6" id="KW-0808">Transferase</keyword>
<dbReference type="SUPFAM" id="SSF56112">
    <property type="entry name" value="Protein kinase-like (PK-like)"/>
    <property type="match status" value="1"/>
</dbReference>
<feature type="domain" description="Bulb-type lectin" evidence="23">
    <location>
        <begin position="181"/>
        <end position="296"/>
    </location>
</feature>
<evidence type="ECO:0000256" key="7">
    <source>
        <dbReference type="ARBA" id="ARBA00022692"/>
    </source>
</evidence>
<evidence type="ECO:0000256" key="13">
    <source>
        <dbReference type="ARBA" id="ARBA00022989"/>
    </source>
</evidence>
<accession>A0A7J7FVF3</accession>
<keyword evidence="10 20" id="KW-0547">Nucleotide-binding</keyword>
<keyword evidence="11" id="KW-0418">Kinase</keyword>
<dbReference type="SMART" id="SM00473">
    <property type="entry name" value="PAN_AP"/>
    <property type="match status" value="1"/>
</dbReference>
<dbReference type="Gene3D" id="1.10.510.10">
    <property type="entry name" value="Transferase(Phosphotransferase) domain 1"/>
    <property type="match status" value="1"/>
</dbReference>
<evidence type="ECO:0000256" key="6">
    <source>
        <dbReference type="ARBA" id="ARBA00022679"/>
    </source>
</evidence>
<evidence type="ECO:0000256" key="18">
    <source>
        <dbReference type="ARBA" id="ARBA00047899"/>
    </source>
</evidence>
<keyword evidence="13 21" id="KW-1133">Transmembrane helix</keyword>
<dbReference type="CDD" id="cd00028">
    <property type="entry name" value="B_lectin"/>
    <property type="match status" value="1"/>
</dbReference>
<keyword evidence="12 20" id="KW-0067">ATP-binding</keyword>
<keyword evidence="17" id="KW-0325">Glycoprotein</keyword>
<comment type="subcellular location">
    <subcellularLocation>
        <location evidence="1">Membrane</location>
        <topology evidence="1">Single-pass type I membrane protein</topology>
    </subcellularLocation>
</comment>
<dbReference type="InterPro" id="IPR002740">
    <property type="entry name" value="EVE_domain"/>
</dbReference>
<evidence type="ECO:0000256" key="8">
    <source>
        <dbReference type="ARBA" id="ARBA00022729"/>
    </source>
</evidence>
<dbReference type="FunFam" id="1.10.510.10:FF:000248">
    <property type="entry name" value="S-receptor-like kinase 5"/>
    <property type="match status" value="1"/>
</dbReference>
<dbReference type="InterPro" id="IPR000719">
    <property type="entry name" value="Prot_kinase_dom"/>
</dbReference>
<dbReference type="PROSITE" id="PS50948">
    <property type="entry name" value="PAN"/>
    <property type="match status" value="1"/>
</dbReference>
<dbReference type="InterPro" id="IPR003609">
    <property type="entry name" value="Pan_app"/>
</dbReference>
<feature type="binding site" evidence="20">
    <location>
        <position position="663"/>
    </location>
    <ligand>
        <name>ATP</name>
        <dbReference type="ChEBI" id="CHEBI:30616"/>
    </ligand>
</feature>
<keyword evidence="4" id="KW-0245">EGF-like domain</keyword>
<evidence type="ECO:0000313" key="26">
    <source>
        <dbReference type="Proteomes" id="UP000593564"/>
    </source>
</evidence>
<feature type="transmembrane region" description="Helical" evidence="21">
    <location>
        <begin position="570"/>
        <end position="595"/>
    </location>
</feature>
<dbReference type="EC" id="2.7.11.1" evidence="2"/>
<dbReference type="Gene3D" id="3.10.590.10">
    <property type="entry name" value="ph1033 like domains"/>
    <property type="match status" value="1"/>
</dbReference>
<dbReference type="EMBL" id="JACBKZ010000014">
    <property type="protein sequence ID" value="KAF5932325.1"/>
    <property type="molecule type" value="Genomic_DNA"/>
</dbReference>
<keyword evidence="5" id="KW-0597">Phosphoprotein</keyword>
<organism evidence="25 26">
    <name type="scientific">Camellia sinensis</name>
    <name type="common">Tea plant</name>
    <name type="synonym">Thea sinensis</name>
    <dbReference type="NCBI Taxonomy" id="4442"/>
    <lineage>
        <taxon>Eukaryota</taxon>
        <taxon>Viridiplantae</taxon>
        <taxon>Streptophyta</taxon>
        <taxon>Embryophyta</taxon>
        <taxon>Tracheophyta</taxon>
        <taxon>Spermatophyta</taxon>
        <taxon>Magnoliopsida</taxon>
        <taxon>eudicotyledons</taxon>
        <taxon>Gunneridae</taxon>
        <taxon>Pentapetalae</taxon>
        <taxon>asterids</taxon>
        <taxon>Ericales</taxon>
        <taxon>Theaceae</taxon>
        <taxon>Camellia</taxon>
    </lineage>
</organism>
<reference evidence="25 26" key="2">
    <citation type="submission" date="2020-07" db="EMBL/GenBank/DDBJ databases">
        <title>Genome assembly of wild tea tree DASZ reveals pedigree and selection history of tea varieties.</title>
        <authorList>
            <person name="Zhang W."/>
        </authorList>
    </citation>
    <scope>NUCLEOTIDE SEQUENCE [LARGE SCALE GENOMIC DNA]</scope>
    <source>
        <strain evidence="26">cv. G240</strain>
        <tissue evidence="25">Leaf</tissue>
    </source>
</reference>
<reference evidence="26" key="1">
    <citation type="journal article" date="2020" name="Nat. Commun.">
        <title>Genome assembly of wild tea tree DASZ reveals pedigree and selection history of tea varieties.</title>
        <authorList>
            <person name="Zhang W."/>
            <person name="Zhang Y."/>
            <person name="Qiu H."/>
            <person name="Guo Y."/>
            <person name="Wan H."/>
            <person name="Zhang X."/>
            <person name="Scossa F."/>
            <person name="Alseekh S."/>
            <person name="Zhang Q."/>
            <person name="Wang P."/>
            <person name="Xu L."/>
            <person name="Schmidt M.H."/>
            <person name="Jia X."/>
            <person name="Li D."/>
            <person name="Zhu A."/>
            <person name="Guo F."/>
            <person name="Chen W."/>
            <person name="Ni D."/>
            <person name="Usadel B."/>
            <person name="Fernie A.R."/>
            <person name="Wen W."/>
        </authorList>
    </citation>
    <scope>NUCLEOTIDE SEQUENCE [LARGE SCALE GENOMIC DNA]</scope>
    <source>
        <strain evidence="26">cv. G240</strain>
    </source>
</reference>
<proteinExistence type="predicted"/>
<evidence type="ECO:0000256" key="9">
    <source>
        <dbReference type="ARBA" id="ARBA00022734"/>
    </source>
</evidence>
<sequence>MEKEKQFWLLKIEVGEWSWDDQATNGGLSNWDGVKSKQAQKNLKSMRLGDLCFFYHSGPKARRIVDVVSVVREWYEDDGSAVDVRPVGEMNRSVDLKELKGDDGLKGFGLFRQPRLSIVPIPNDMWDWICELGGGFGRGEASIKPVMVCFHCVKSLCFCFLLWFEVCGASTQSVGQINPGFEGSQMNWVDHDGLFLLSNNLIFAFGFYALDGTLFSLVVIHMSSSRIVWTANREQQVKNDVKFVLDENGNAYLGNAMSVVWSTDTTGKGVTAMELQDNGNLVLLGSNRRILWQSFSSPTDALLSGQEFVVGMKLKSDPYFNDLHHYLEFKTDDLILYVGYQTPQLYWSMSTDSRKTINQVNDTISSASLVANSWNFYDQNQILVWQFNFSNYNDPNAIWAAVLGTDGAISFYNLQNGKSPGPEPITIPQNSCSTPEPCPPYNVCSFDSRCQCPSVLKSRPKCTPDLNFLCNGSKKSVVELVYVGERLNYFALGFVKPLLKTHLSGCQEACRENCSCRVLFFENTSRNCFLFDQVGSLKRAELGSIGFISYIKVHSGGLDGGNESKEHKHVVFVVIITIATVLIIVGLIYLGFRFIRMKKKLMKRSQETSEEDDVFDGVSGMPIRFSYNDLCNATKDFSMKLGQGGFGSVYQGVLPDGSGVAVKRLEGIGQGKKEFRAEVSIIGSIHHVHLVKLKGFCAEGTHRLLVYEYMGKGSLDRWIFNKNEEDHVLDWETRFNIVLGMAKGLAYLHEECDAKIVHCDIKPENVLLDDNFLAKVSDFGLAKLMKREQSSVFTMVRGTRGYLAPEWIMNYAISEKSDVYSFGMVVMEVIGGRKNYVPGESLEKAHFPSYAFKMMEEGKLNEILDPKLDIDKNDERVVNAIKVALWCIQDDMHMRPSMARVVQILEGICVVSEPPSSSQVSSWIYSSFFKSNGEEGIFSRSTNDNSVVLPSEVQLSGPR</sequence>
<keyword evidence="7 21" id="KW-0812">Transmembrane</keyword>
<dbReference type="Pfam" id="PF01878">
    <property type="entry name" value="EVE"/>
    <property type="match status" value="1"/>
</dbReference>
<evidence type="ECO:0000313" key="25">
    <source>
        <dbReference type="EMBL" id="KAF5932325.1"/>
    </source>
</evidence>
<dbReference type="PROSITE" id="PS00107">
    <property type="entry name" value="PROTEIN_KINASE_ATP"/>
    <property type="match status" value="1"/>
</dbReference>
<keyword evidence="15" id="KW-1015">Disulfide bond</keyword>
<dbReference type="GO" id="GO:0016020">
    <property type="term" value="C:membrane"/>
    <property type="evidence" value="ECO:0007669"/>
    <property type="project" value="UniProtKB-SubCell"/>
</dbReference>
<comment type="catalytic activity">
    <reaction evidence="19">
        <text>L-seryl-[protein] + ATP = O-phospho-L-seryl-[protein] + ADP + H(+)</text>
        <dbReference type="Rhea" id="RHEA:17989"/>
        <dbReference type="Rhea" id="RHEA-COMP:9863"/>
        <dbReference type="Rhea" id="RHEA-COMP:11604"/>
        <dbReference type="ChEBI" id="CHEBI:15378"/>
        <dbReference type="ChEBI" id="CHEBI:29999"/>
        <dbReference type="ChEBI" id="CHEBI:30616"/>
        <dbReference type="ChEBI" id="CHEBI:83421"/>
        <dbReference type="ChEBI" id="CHEBI:456216"/>
        <dbReference type="EC" id="2.7.11.1"/>
    </reaction>
</comment>
<comment type="catalytic activity">
    <reaction evidence="18">
        <text>L-threonyl-[protein] + ATP = O-phospho-L-threonyl-[protein] + ADP + H(+)</text>
        <dbReference type="Rhea" id="RHEA:46608"/>
        <dbReference type="Rhea" id="RHEA-COMP:11060"/>
        <dbReference type="Rhea" id="RHEA-COMP:11605"/>
        <dbReference type="ChEBI" id="CHEBI:15378"/>
        <dbReference type="ChEBI" id="CHEBI:30013"/>
        <dbReference type="ChEBI" id="CHEBI:30616"/>
        <dbReference type="ChEBI" id="CHEBI:61977"/>
        <dbReference type="ChEBI" id="CHEBI:456216"/>
        <dbReference type="EC" id="2.7.11.1"/>
    </reaction>
</comment>
<dbReference type="PROSITE" id="PS50011">
    <property type="entry name" value="PROTEIN_KINASE_DOM"/>
    <property type="match status" value="1"/>
</dbReference>
<dbReference type="InterPro" id="IPR051343">
    <property type="entry name" value="G-type_lectin_kinases/EP1-like"/>
</dbReference>
<evidence type="ECO:0000256" key="12">
    <source>
        <dbReference type="ARBA" id="ARBA00022840"/>
    </source>
</evidence>
<evidence type="ECO:0000256" key="15">
    <source>
        <dbReference type="ARBA" id="ARBA00023157"/>
    </source>
</evidence>
<evidence type="ECO:0000256" key="3">
    <source>
        <dbReference type="ARBA" id="ARBA00022527"/>
    </source>
</evidence>
<dbReference type="PROSITE" id="PS00108">
    <property type="entry name" value="PROTEIN_KINASE_ST"/>
    <property type="match status" value="1"/>
</dbReference>
<dbReference type="InterPro" id="IPR047197">
    <property type="entry name" value="THYN1-like_EVE"/>
</dbReference>
<evidence type="ECO:0000256" key="4">
    <source>
        <dbReference type="ARBA" id="ARBA00022536"/>
    </source>
</evidence>
<evidence type="ECO:0000256" key="10">
    <source>
        <dbReference type="ARBA" id="ARBA00022741"/>
    </source>
</evidence>
<comment type="caution">
    <text evidence="25">The sequence shown here is derived from an EMBL/GenBank/DDBJ whole genome shotgun (WGS) entry which is preliminary data.</text>
</comment>